<evidence type="ECO:0000256" key="11">
    <source>
        <dbReference type="ARBA" id="ARBA00047652"/>
    </source>
</evidence>
<dbReference type="InterPro" id="IPR035587">
    <property type="entry name" value="DUS-like_FMN-bd"/>
</dbReference>
<comment type="caution">
    <text evidence="15">The sequence shown here is derived from an EMBL/GenBank/DDBJ whole genome shotgun (WGS) entry which is preliminary data.</text>
</comment>
<keyword evidence="16" id="KW-1185">Reference proteome</keyword>
<comment type="catalytic activity">
    <reaction evidence="13">
        <text>5,6-dihydrouridine(17) in tRNA + NADP(+) = uridine(17) in tRNA + NADPH + H(+)</text>
        <dbReference type="Rhea" id="RHEA:53368"/>
        <dbReference type="Rhea" id="RHEA-COMP:13541"/>
        <dbReference type="Rhea" id="RHEA-COMP:13542"/>
        <dbReference type="ChEBI" id="CHEBI:15378"/>
        <dbReference type="ChEBI" id="CHEBI:57783"/>
        <dbReference type="ChEBI" id="CHEBI:58349"/>
        <dbReference type="ChEBI" id="CHEBI:65315"/>
        <dbReference type="ChEBI" id="CHEBI:74443"/>
        <dbReference type="EC" id="1.3.1.88"/>
    </reaction>
    <physiologicalReaction direction="right-to-left" evidence="13">
        <dbReference type="Rhea" id="RHEA:53370"/>
    </physiologicalReaction>
</comment>
<dbReference type="GO" id="GO:0016491">
    <property type="term" value="F:oxidoreductase activity"/>
    <property type="evidence" value="ECO:0007669"/>
    <property type="project" value="UniProtKB-KW"/>
</dbReference>
<evidence type="ECO:0000256" key="13">
    <source>
        <dbReference type="ARBA" id="ARBA00049467"/>
    </source>
</evidence>
<comment type="catalytic activity">
    <reaction evidence="10">
        <text>5,6-dihydrouridine(17) in tRNA + NAD(+) = uridine(17) in tRNA + NADH + H(+)</text>
        <dbReference type="Rhea" id="RHEA:53372"/>
        <dbReference type="Rhea" id="RHEA-COMP:13541"/>
        <dbReference type="Rhea" id="RHEA-COMP:13542"/>
        <dbReference type="ChEBI" id="CHEBI:15378"/>
        <dbReference type="ChEBI" id="CHEBI:57540"/>
        <dbReference type="ChEBI" id="CHEBI:57945"/>
        <dbReference type="ChEBI" id="CHEBI:65315"/>
        <dbReference type="ChEBI" id="CHEBI:74443"/>
        <dbReference type="EC" id="1.3.1.88"/>
    </reaction>
    <physiologicalReaction direction="right-to-left" evidence="10">
        <dbReference type="Rhea" id="RHEA:53374"/>
    </physiologicalReaction>
</comment>
<dbReference type="CDD" id="cd02801">
    <property type="entry name" value="DUS_like_FMN"/>
    <property type="match status" value="1"/>
</dbReference>
<evidence type="ECO:0000256" key="9">
    <source>
        <dbReference type="ARBA" id="ARBA00038890"/>
    </source>
</evidence>
<comment type="catalytic activity">
    <reaction evidence="11">
        <text>5,6-dihydrouridine(16) in tRNA + NADP(+) = uridine(16) in tRNA + NADPH + H(+)</text>
        <dbReference type="Rhea" id="RHEA:53376"/>
        <dbReference type="Rhea" id="RHEA-COMP:13543"/>
        <dbReference type="Rhea" id="RHEA-COMP:13544"/>
        <dbReference type="ChEBI" id="CHEBI:15378"/>
        <dbReference type="ChEBI" id="CHEBI:57783"/>
        <dbReference type="ChEBI" id="CHEBI:58349"/>
        <dbReference type="ChEBI" id="CHEBI:65315"/>
        <dbReference type="ChEBI" id="CHEBI:74443"/>
        <dbReference type="EC" id="1.3.1.88"/>
    </reaction>
    <physiologicalReaction direction="right-to-left" evidence="11">
        <dbReference type="Rhea" id="RHEA:53378"/>
    </physiologicalReaction>
</comment>
<keyword evidence="2" id="KW-0285">Flavoprotein</keyword>
<evidence type="ECO:0000256" key="10">
    <source>
        <dbReference type="ARBA" id="ARBA00047287"/>
    </source>
</evidence>
<evidence type="ECO:0000256" key="12">
    <source>
        <dbReference type="ARBA" id="ARBA00048934"/>
    </source>
</evidence>
<dbReference type="InterPro" id="IPR018517">
    <property type="entry name" value="tRNA_hU_synthase_CS"/>
</dbReference>
<dbReference type="Proteomes" id="UP001558652">
    <property type="component" value="Unassembled WGS sequence"/>
</dbReference>
<dbReference type="SUPFAM" id="SSF51395">
    <property type="entry name" value="FMN-linked oxidoreductases"/>
    <property type="match status" value="1"/>
</dbReference>
<feature type="domain" description="DUS-like FMN-binding" evidence="14">
    <location>
        <begin position="1"/>
        <end position="237"/>
    </location>
</feature>
<organism evidence="15 16">
    <name type="scientific">Ranatra chinensis</name>
    <dbReference type="NCBI Taxonomy" id="642074"/>
    <lineage>
        <taxon>Eukaryota</taxon>
        <taxon>Metazoa</taxon>
        <taxon>Ecdysozoa</taxon>
        <taxon>Arthropoda</taxon>
        <taxon>Hexapoda</taxon>
        <taxon>Insecta</taxon>
        <taxon>Pterygota</taxon>
        <taxon>Neoptera</taxon>
        <taxon>Paraneoptera</taxon>
        <taxon>Hemiptera</taxon>
        <taxon>Heteroptera</taxon>
        <taxon>Panheteroptera</taxon>
        <taxon>Nepomorpha</taxon>
        <taxon>Nepidae</taxon>
        <taxon>Ranatrinae</taxon>
        <taxon>Ranatra</taxon>
    </lineage>
</organism>
<keyword evidence="4" id="KW-0819">tRNA processing</keyword>
<evidence type="ECO:0000256" key="8">
    <source>
        <dbReference type="ARBA" id="ARBA00038313"/>
    </source>
</evidence>
<evidence type="ECO:0000256" key="1">
    <source>
        <dbReference type="ARBA" id="ARBA00001917"/>
    </source>
</evidence>
<evidence type="ECO:0000256" key="4">
    <source>
        <dbReference type="ARBA" id="ARBA00022694"/>
    </source>
</evidence>
<keyword evidence="3" id="KW-0288">FMN</keyword>
<comment type="similarity">
    <text evidence="8">Belongs to the Dus family. Dus1 subfamily.</text>
</comment>
<dbReference type="Pfam" id="PF01207">
    <property type="entry name" value="Dus"/>
    <property type="match status" value="1"/>
</dbReference>
<evidence type="ECO:0000256" key="5">
    <source>
        <dbReference type="ARBA" id="ARBA00022857"/>
    </source>
</evidence>
<reference evidence="15 16" key="1">
    <citation type="submission" date="2024-07" db="EMBL/GenBank/DDBJ databases">
        <title>Chromosome-level genome assembly of the water stick insect Ranatra chinensis (Heteroptera: Nepidae).</title>
        <authorList>
            <person name="Liu X."/>
        </authorList>
    </citation>
    <scope>NUCLEOTIDE SEQUENCE [LARGE SCALE GENOMIC DNA]</scope>
    <source>
        <strain evidence="15">Cailab_2021Rc</strain>
        <tissue evidence="15">Muscle</tissue>
    </source>
</reference>
<evidence type="ECO:0000256" key="2">
    <source>
        <dbReference type="ARBA" id="ARBA00022630"/>
    </source>
</evidence>
<dbReference type="InterPro" id="IPR013785">
    <property type="entry name" value="Aldolase_TIM"/>
</dbReference>
<name>A0ABD0ZKN5_9HEMI</name>
<dbReference type="Gene3D" id="3.20.20.70">
    <property type="entry name" value="Aldolase class I"/>
    <property type="match status" value="1"/>
</dbReference>
<evidence type="ECO:0000313" key="15">
    <source>
        <dbReference type="EMBL" id="KAL1140609.1"/>
    </source>
</evidence>
<evidence type="ECO:0000256" key="3">
    <source>
        <dbReference type="ARBA" id="ARBA00022643"/>
    </source>
</evidence>
<sequence>MVDASELAWRMLSRAHKAELCYSPMFHSYVFVKDPKYQKEALASCPQDRPLIIQFCGNKADILVEAAKLAEPYCDAVDINLGCPQAIAKRGHYGAFLQDDWELLTEIVSTLSQKLNVPVTCKVRIFESIDHTIAYAKMLEKAGCKMLTVHGRTREQRGPLTGIASWKHIKAVRDNVSIPVLANGNIQCLADLERCLEETGCNGVMSAEGNLYNPFIFEGVNPPSWEPALEYLDLVEKFPCPTSYIRGHLFKLFQQLLGLPDNFKLREELGKGSTLKEFRTTVLKLKEKYIQFHNGAQVWNEEKEDFNLQFPPWLCRSYVRMTPEEYLKKMESFKASSGSGKEVTF</sequence>
<evidence type="ECO:0000256" key="6">
    <source>
        <dbReference type="ARBA" id="ARBA00023002"/>
    </source>
</evidence>
<protein>
    <recommendedName>
        <fullName evidence="9">tRNA-dihydrouridine(16/17) synthase [NAD(P)(+)]</fullName>
        <ecNumber evidence="9">1.3.1.88</ecNumber>
    </recommendedName>
</protein>
<gene>
    <name evidence="15" type="ORF">AAG570_000539</name>
</gene>
<dbReference type="AlphaFoldDB" id="A0ABD0ZKN5"/>
<accession>A0ABD0ZKN5</accession>
<dbReference type="PANTHER" id="PTHR11082">
    <property type="entry name" value="TRNA-DIHYDROURIDINE SYNTHASE"/>
    <property type="match status" value="1"/>
</dbReference>
<dbReference type="PROSITE" id="PS01136">
    <property type="entry name" value="UPF0034"/>
    <property type="match status" value="1"/>
</dbReference>
<evidence type="ECO:0000259" key="14">
    <source>
        <dbReference type="Pfam" id="PF01207"/>
    </source>
</evidence>
<keyword evidence="6" id="KW-0560">Oxidoreductase</keyword>
<proteinExistence type="inferred from homology"/>
<dbReference type="EC" id="1.3.1.88" evidence="9"/>
<dbReference type="EMBL" id="JBFDAA010000001">
    <property type="protein sequence ID" value="KAL1140609.1"/>
    <property type="molecule type" value="Genomic_DNA"/>
</dbReference>
<comment type="catalytic activity">
    <reaction evidence="12">
        <text>5,6-dihydrouridine(16) in tRNA + NAD(+) = uridine(16) in tRNA + NADH + H(+)</text>
        <dbReference type="Rhea" id="RHEA:53380"/>
        <dbReference type="Rhea" id="RHEA-COMP:13543"/>
        <dbReference type="Rhea" id="RHEA-COMP:13544"/>
        <dbReference type="ChEBI" id="CHEBI:15378"/>
        <dbReference type="ChEBI" id="CHEBI:57540"/>
        <dbReference type="ChEBI" id="CHEBI:57945"/>
        <dbReference type="ChEBI" id="CHEBI:65315"/>
        <dbReference type="ChEBI" id="CHEBI:74443"/>
        <dbReference type="EC" id="1.3.1.88"/>
    </reaction>
    <physiologicalReaction direction="right-to-left" evidence="12">
        <dbReference type="Rhea" id="RHEA:53382"/>
    </physiologicalReaction>
</comment>
<evidence type="ECO:0000313" key="16">
    <source>
        <dbReference type="Proteomes" id="UP001558652"/>
    </source>
</evidence>
<evidence type="ECO:0000256" key="7">
    <source>
        <dbReference type="ARBA" id="ARBA00023027"/>
    </source>
</evidence>
<keyword evidence="7" id="KW-0520">NAD</keyword>
<dbReference type="GO" id="GO:0002943">
    <property type="term" value="P:tRNA dihydrouridine synthesis"/>
    <property type="evidence" value="ECO:0007669"/>
    <property type="project" value="UniProtKB-ARBA"/>
</dbReference>
<comment type="cofactor">
    <cofactor evidence="1">
        <name>FMN</name>
        <dbReference type="ChEBI" id="CHEBI:58210"/>
    </cofactor>
</comment>
<dbReference type="PANTHER" id="PTHR11082:SF5">
    <property type="entry name" value="TRNA-DIHYDROURIDINE(16_17) SYNTHASE [NAD(P)(+)]-LIKE"/>
    <property type="match status" value="1"/>
</dbReference>
<keyword evidence="5" id="KW-0521">NADP</keyword>